<dbReference type="AlphaFoldDB" id="A0A6L5YF52"/>
<dbReference type="Proteomes" id="UP000473699">
    <property type="component" value="Unassembled WGS sequence"/>
</dbReference>
<evidence type="ECO:0000313" key="5">
    <source>
        <dbReference type="Proteomes" id="UP000473699"/>
    </source>
</evidence>
<evidence type="ECO:0000256" key="1">
    <source>
        <dbReference type="ARBA" id="ARBA00006174"/>
    </source>
</evidence>
<keyword evidence="5" id="KW-1185">Reference proteome</keyword>
<feature type="domain" description="MmgE/PrpD N-terminal" evidence="2">
    <location>
        <begin position="6"/>
        <end position="250"/>
    </location>
</feature>
<dbReference type="RefSeq" id="WP_154529324.1">
    <property type="nucleotide sequence ID" value="NZ_VUNH01000010.1"/>
</dbReference>
<dbReference type="PANTHER" id="PTHR16943:SF8">
    <property type="entry name" value="2-METHYLCITRATE DEHYDRATASE"/>
    <property type="match status" value="1"/>
</dbReference>
<dbReference type="Pfam" id="PF19305">
    <property type="entry name" value="MmgE_PrpD_C"/>
    <property type="match status" value="1"/>
</dbReference>
<dbReference type="InterPro" id="IPR045337">
    <property type="entry name" value="MmgE_PrpD_C"/>
</dbReference>
<name>A0A6L5YF52_9BACT</name>
<reference evidence="4 5" key="1">
    <citation type="submission" date="2019-08" db="EMBL/GenBank/DDBJ databases">
        <title>In-depth cultivation of the pig gut microbiome towards novel bacterial diversity and tailored functional studies.</title>
        <authorList>
            <person name="Wylensek D."/>
            <person name="Hitch T.C.A."/>
            <person name="Clavel T."/>
        </authorList>
    </citation>
    <scope>NUCLEOTIDE SEQUENCE [LARGE SCALE GENOMIC DNA]</scope>
    <source>
        <strain evidence="4 5">SM-530-WT-4B</strain>
    </source>
</reference>
<accession>A0A6L5YF52</accession>
<proteinExistence type="inferred from homology"/>
<dbReference type="Gene3D" id="1.10.4100.10">
    <property type="entry name" value="2-methylcitrate dehydratase PrpD"/>
    <property type="match status" value="1"/>
</dbReference>
<dbReference type="PANTHER" id="PTHR16943">
    <property type="entry name" value="2-METHYLCITRATE DEHYDRATASE-RELATED"/>
    <property type="match status" value="1"/>
</dbReference>
<dbReference type="InterPro" id="IPR045336">
    <property type="entry name" value="MmgE_PrpD_N"/>
</dbReference>
<sequence length="452" mass="48785">MNELRNLARFILSFRLENVPEAVVNAARYCVLDSMGAALGAVHYGEIPGECERFKKWFGTSAPVTASVWGHGEKMTPTAALLLNGIMAHALELDDVHTGSKSHVGAVIVTTAWTLADALGIGGKEFLEAVIVGYETMARIGLGMDVVSNRKRGWHTTGLIGTFGAAAAAARLLKLSEDQTVSALGMGGSQSAGLWAFLAEGATCKKLSPARAAVNGLTSALLAQGGMTGPEHILDAEDGGFYAAVTDRFDMSKVDAELGMRYEILNIDKKPYPCCRSTHHAIDAALMLREKYRIAPEQIASALVETYDVGVLQCGFAHYPSSYVEAKFSIAYTCAAAFARGRVTQAEFRSELLEDPQIKRIAENTKVIPDKLFTERYPKRWGSRVTVTLKDGRVLTQQIDDMSGSKAAPMSPEQEQGKFIGLSVESFSLGKAQKLMAEILKIETLEKLPSLS</sequence>
<protein>
    <submittedName>
        <fullName evidence="4">MmgE/PrpD family protein</fullName>
    </submittedName>
</protein>
<dbReference type="InterPro" id="IPR042183">
    <property type="entry name" value="MmgE/PrpD_sf_1"/>
</dbReference>
<evidence type="ECO:0000313" key="4">
    <source>
        <dbReference type="EMBL" id="MST56242.1"/>
    </source>
</evidence>
<dbReference type="Pfam" id="PF03972">
    <property type="entry name" value="MmgE_PrpD_N"/>
    <property type="match status" value="1"/>
</dbReference>
<organism evidence="4 5">
    <name type="scientific">Pyramidobacter porci</name>
    <dbReference type="NCBI Taxonomy" id="2605789"/>
    <lineage>
        <taxon>Bacteria</taxon>
        <taxon>Thermotogati</taxon>
        <taxon>Synergistota</taxon>
        <taxon>Synergistia</taxon>
        <taxon>Synergistales</taxon>
        <taxon>Dethiosulfovibrionaceae</taxon>
        <taxon>Pyramidobacter</taxon>
    </lineage>
</organism>
<evidence type="ECO:0000259" key="2">
    <source>
        <dbReference type="Pfam" id="PF03972"/>
    </source>
</evidence>
<comment type="caution">
    <text evidence="4">The sequence shown here is derived from an EMBL/GenBank/DDBJ whole genome shotgun (WGS) entry which is preliminary data.</text>
</comment>
<dbReference type="InterPro" id="IPR042188">
    <property type="entry name" value="MmgE/PrpD_sf_2"/>
</dbReference>
<feature type="domain" description="MmgE/PrpD C-terminal" evidence="3">
    <location>
        <begin position="272"/>
        <end position="437"/>
    </location>
</feature>
<comment type="similarity">
    <text evidence="1">Belongs to the PrpD family.</text>
</comment>
<dbReference type="InterPro" id="IPR005656">
    <property type="entry name" value="MmgE_PrpD"/>
</dbReference>
<dbReference type="SUPFAM" id="SSF103378">
    <property type="entry name" value="2-methylcitrate dehydratase PrpD"/>
    <property type="match status" value="1"/>
</dbReference>
<dbReference type="InterPro" id="IPR036148">
    <property type="entry name" value="MmgE/PrpD_sf"/>
</dbReference>
<dbReference type="Gene3D" id="3.30.1330.120">
    <property type="entry name" value="2-methylcitrate dehydratase PrpD"/>
    <property type="match status" value="1"/>
</dbReference>
<dbReference type="GO" id="GO:0016829">
    <property type="term" value="F:lyase activity"/>
    <property type="evidence" value="ECO:0007669"/>
    <property type="project" value="InterPro"/>
</dbReference>
<evidence type="ECO:0000259" key="3">
    <source>
        <dbReference type="Pfam" id="PF19305"/>
    </source>
</evidence>
<dbReference type="EMBL" id="VUNH01000010">
    <property type="protein sequence ID" value="MST56242.1"/>
    <property type="molecule type" value="Genomic_DNA"/>
</dbReference>
<gene>
    <name evidence="4" type="ORF">FYJ74_09390</name>
</gene>